<feature type="chain" id="PRO_5024336154" evidence="9">
    <location>
        <begin position="27"/>
        <end position="806"/>
    </location>
</feature>
<evidence type="ECO:0000256" key="1">
    <source>
        <dbReference type="ARBA" id="ARBA00004141"/>
    </source>
</evidence>
<comment type="caution">
    <text evidence="10">The sequence shown here is derived from an EMBL/GenBank/DDBJ whole genome shotgun (WGS) entry which is preliminary data.</text>
</comment>
<evidence type="ECO:0000256" key="9">
    <source>
        <dbReference type="SAM" id="SignalP"/>
    </source>
</evidence>
<evidence type="ECO:0000256" key="8">
    <source>
        <dbReference type="SAM" id="Phobius"/>
    </source>
</evidence>
<feature type="transmembrane region" description="Helical" evidence="8">
    <location>
        <begin position="581"/>
        <end position="599"/>
    </location>
</feature>
<evidence type="ECO:0000256" key="6">
    <source>
        <dbReference type="ARBA" id="ARBA00023136"/>
    </source>
</evidence>
<feature type="signal peptide" evidence="9">
    <location>
        <begin position="1"/>
        <end position="26"/>
    </location>
</feature>
<keyword evidence="3 8" id="KW-0812">Transmembrane</keyword>
<dbReference type="Pfam" id="PF13965">
    <property type="entry name" value="SID-1_RNA_chan"/>
    <property type="match status" value="1"/>
</dbReference>
<keyword evidence="6 8" id="KW-0472">Membrane</keyword>
<evidence type="ECO:0000256" key="5">
    <source>
        <dbReference type="ARBA" id="ARBA00022989"/>
    </source>
</evidence>
<feature type="transmembrane region" description="Helical" evidence="8">
    <location>
        <begin position="772"/>
        <end position="791"/>
    </location>
</feature>
<proteinExistence type="inferred from homology"/>
<gene>
    <name evidence="10" type="primary">SIDT1_2</name>
    <name evidence="10" type="ORF">Anas_06598</name>
</gene>
<evidence type="ECO:0000256" key="3">
    <source>
        <dbReference type="ARBA" id="ARBA00022692"/>
    </source>
</evidence>
<dbReference type="PANTHER" id="PTHR12185">
    <property type="entry name" value="SID1 TRANSMEMBRANE FAMILY MEMEBER"/>
    <property type="match status" value="1"/>
</dbReference>
<feature type="transmembrane region" description="Helical" evidence="8">
    <location>
        <begin position="722"/>
        <end position="741"/>
    </location>
</feature>
<name>A0A5N5TKP1_9CRUS</name>
<dbReference type="Proteomes" id="UP000326759">
    <property type="component" value="Unassembled WGS sequence"/>
</dbReference>
<keyword evidence="5 8" id="KW-1133">Transmembrane helix</keyword>
<dbReference type="OrthoDB" id="416618at2759"/>
<dbReference type="PANTHER" id="PTHR12185:SF14">
    <property type="entry name" value="CHOLESTEROL UPTAKE PROTEIN 1"/>
    <property type="match status" value="1"/>
</dbReference>
<dbReference type="AlphaFoldDB" id="A0A5N5TKP1"/>
<reference evidence="10 11" key="1">
    <citation type="journal article" date="2019" name="PLoS Biol.">
        <title>Sex chromosomes control vertical transmission of feminizing Wolbachia symbionts in an isopod.</title>
        <authorList>
            <person name="Becking T."/>
            <person name="Chebbi M.A."/>
            <person name="Giraud I."/>
            <person name="Moumen B."/>
            <person name="Laverre T."/>
            <person name="Caubet Y."/>
            <person name="Peccoud J."/>
            <person name="Gilbert C."/>
            <person name="Cordaux R."/>
        </authorList>
    </citation>
    <scope>NUCLEOTIDE SEQUENCE [LARGE SCALE GENOMIC DNA]</scope>
    <source>
        <strain evidence="10">ANa2</strain>
        <tissue evidence="10">Whole body excluding digestive tract and cuticle</tissue>
    </source>
</reference>
<evidence type="ECO:0000313" key="10">
    <source>
        <dbReference type="EMBL" id="KAB7506706.1"/>
    </source>
</evidence>
<evidence type="ECO:0000256" key="4">
    <source>
        <dbReference type="ARBA" id="ARBA00022729"/>
    </source>
</evidence>
<keyword evidence="4 9" id="KW-0732">Signal</keyword>
<dbReference type="GO" id="GO:0003725">
    <property type="term" value="F:double-stranded RNA binding"/>
    <property type="evidence" value="ECO:0007669"/>
    <property type="project" value="TreeGrafter"/>
</dbReference>
<dbReference type="GO" id="GO:0005886">
    <property type="term" value="C:plasma membrane"/>
    <property type="evidence" value="ECO:0007669"/>
    <property type="project" value="TreeGrafter"/>
</dbReference>
<dbReference type="InterPro" id="IPR025958">
    <property type="entry name" value="SID1_TM_fam"/>
</dbReference>
<organism evidence="10 11">
    <name type="scientific">Armadillidium nasatum</name>
    <dbReference type="NCBI Taxonomy" id="96803"/>
    <lineage>
        <taxon>Eukaryota</taxon>
        <taxon>Metazoa</taxon>
        <taxon>Ecdysozoa</taxon>
        <taxon>Arthropoda</taxon>
        <taxon>Crustacea</taxon>
        <taxon>Multicrustacea</taxon>
        <taxon>Malacostraca</taxon>
        <taxon>Eumalacostraca</taxon>
        <taxon>Peracarida</taxon>
        <taxon>Isopoda</taxon>
        <taxon>Oniscidea</taxon>
        <taxon>Crinocheta</taxon>
        <taxon>Armadillidiidae</taxon>
        <taxon>Armadillidium</taxon>
    </lineage>
</organism>
<feature type="transmembrane region" description="Helical" evidence="8">
    <location>
        <begin position="550"/>
        <end position="569"/>
    </location>
</feature>
<evidence type="ECO:0000256" key="2">
    <source>
        <dbReference type="ARBA" id="ARBA00006618"/>
    </source>
</evidence>
<protein>
    <submittedName>
        <fullName evidence="10">SID1 transmembrane family member 1</fullName>
    </submittedName>
</protein>
<comment type="subcellular location">
    <subcellularLocation>
        <location evidence="1">Membrane</location>
        <topology evidence="1">Multi-pass membrane protein</topology>
    </subcellularLocation>
</comment>
<dbReference type="EMBL" id="SEYY01000701">
    <property type="protein sequence ID" value="KAB7506706.1"/>
    <property type="molecule type" value="Genomic_DNA"/>
</dbReference>
<feature type="transmembrane region" description="Helical" evidence="8">
    <location>
        <begin position="605"/>
        <end position="626"/>
    </location>
</feature>
<evidence type="ECO:0000313" key="11">
    <source>
        <dbReference type="Proteomes" id="UP000326759"/>
    </source>
</evidence>
<accession>A0A5N5TKP1</accession>
<dbReference type="GO" id="GO:0051033">
    <property type="term" value="F:RNA transmembrane transporter activity"/>
    <property type="evidence" value="ECO:0007669"/>
    <property type="project" value="TreeGrafter"/>
</dbReference>
<feature type="transmembrane region" description="Helical" evidence="8">
    <location>
        <begin position="659"/>
        <end position="682"/>
    </location>
</feature>
<keyword evidence="7" id="KW-0325">Glycoprotein</keyword>
<keyword evidence="11" id="KW-1185">Reference proteome</keyword>
<dbReference type="PROSITE" id="PS51257">
    <property type="entry name" value="PROKAR_LIPOPROTEIN"/>
    <property type="match status" value="1"/>
</dbReference>
<evidence type="ECO:0000256" key="7">
    <source>
        <dbReference type="ARBA" id="ARBA00023180"/>
    </source>
</evidence>
<feature type="transmembrane region" description="Helical" evidence="8">
    <location>
        <begin position="688"/>
        <end position="710"/>
    </location>
</feature>
<feature type="transmembrane region" description="Helical" evidence="8">
    <location>
        <begin position="523"/>
        <end position="544"/>
    </location>
</feature>
<feature type="transmembrane region" description="Helical" evidence="8">
    <location>
        <begin position="477"/>
        <end position="495"/>
    </location>
</feature>
<dbReference type="GO" id="GO:0005764">
    <property type="term" value="C:lysosome"/>
    <property type="evidence" value="ECO:0007669"/>
    <property type="project" value="TreeGrafter"/>
</dbReference>
<sequence>MRINLTMFHSSSVFFILACYSTFVAADTQKNETQKIYLSSFQFFQEVPLYVPDFTNTEVMEYHINPISYNDVIHPYVISSDFSKEYTVQVNRSTEYIFEYVYNTSHVKRKALRVTVHCPSSISTYPLLVVVRQQKEVLSWQLPLPPPPNSFAVEKYKKISRTLCKEEDKRQLRDSLDATQRLFIDVTTSSPVYLNFSVEVNTLENFIIGLENPQTVVVSPGEPFYYYFKFPVDINVVLCPVFDTEETIRYGNFYQTMTLKAGITVRKEDYPDGFYIVIVTLSNDDECAPYFQHIFMHREKNVKIWVEEKITYLEYLAAIFAGLGFCAIFYIVTLVITCVEYIRAKKEALAHSNLEDESLIDNVDENLHVRTCHGATTSTFNEAADDSALSVCSSLSEKDYDILEDAESEKDVFRAVDSRHILCRSCCSTCCNISKAGKTNYLIYYFQVLDETGNQDLCYYNFWCAHPLGLLSDFNHVFSNIAYVLFGILFIGLCLRKERKHIRASKKDRKVDKYYGIPQHYGIFYAMGGALIMEGLLSACYHICPNHSNFQFDTAFMYVIAVLCMLKIYQTRHPDVNASANGTYLVLAFSVLLGVIGVLSGTIYFWILFAIIHIITCSLLSGHIYYMGRLKVDVLFFKQIPDKIKRALRLWKTTFRPMYLDRMVLLLIANAANWSLAIFGVITTPKDFASYLLVIFLTNLLLYTGFYIIMKLRHGEKILLQPLIYLVFGTISWASSAYFFLAPRTTWEMTPAHSRQYNRDCSLLHFYDTHDIWHFLSASAMFFGFMLLLTLDDDLTFTPRETIPVF</sequence>
<comment type="similarity">
    <text evidence="2">Belongs to the SID1 family.</text>
</comment>